<reference evidence="1 2" key="1">
    <citation type="journal article" date="2018" name="Mol. Plant">
        <title>The genome of Artemisia annua provides insight into the evolution of Asteraceae family and artemisinin biosynthesis.</title>
        <authorList>
            <person name="Shen Q."/>
            <person name="Zhang L."/>
            <person name="Liao Z."/>
            <person name="Wang S."/>
            <person name="Yan T."/>
            <person name="Shi P."/>
            <person name="Liu M."/>
            <person name="Fu X."/>
            <person name="Pan Q."/>
            <person name="Wang Y."/>
            <person name="Lv Z."/>
            <person name="Lu X."/>
            <person name="Zhang F."/>
            <person name="Jiang W."/>
            <person name="Ma Y."/>
            <person name="Chen M."/>
            <person name="Hao X."/>
            <person name="Li L."/>
            <person name="Tang Y."/>
            <person name="Lv G."/>
            <person name="Zhou Y."/>
            <person name="Sun X."/>
            <person name="Brodelius P.E."/>
            <person name="Rose J.K.C."/>
            <person name="Tang K."/>
        </authorList>
    </citation>
    <scope>NUCLEOTIDE SEQUENCE [LARGE SCALE GENOMIC DNA]</scope>
    <source>
        <strain evidence="2">cv. Huhao1</strain>
        <tissue evidence="1">Leaf</tissue>
    </source>
</reference>
<dbReference type="AlphaFoldDB" id="A0A2U1NP22"/>
<evidence type="ECO:0000313" key="2">
    <source>
        <dbReference type="Proteomes" id="UP000245207"/>
    </source>
</evidence>
<organism evidence="1 2">
    <name type="scientific">Artemisia annua</name>
    <name type="common">Sweet wormwood</name>
    <dbReference type="NCBI Taxonomy" id="35608"/>
    <lineage>
        <taxon>Eukaryota</taxon>
        <taxon>Viridiplantae</taxon>
        <taxon>Streptophyta</taxon>
        <taxon>Embryophyta</taxon>
        <taxon>Tracheophyta</taxon>
        <taxon>Spermatophyta</taxon>
        <taxon>Magnoliopsida</taxon>
        <taxon>eudicotyledons</taxon>
        <taxon>Gunneridae</taxon>
        <taxon>Pentapetalae</taxon>
        <taxon>asterids</taxon>
        <taxon>campanulids</taxon>
        <taxon>Asterales</taxon>
        <taxon>Asteraceae</taxon>
        <taxon>Asteroideae</taxon>
        <taxon>Anthemideae</taxon>
        <taxon>Artemisiinae</taxon>
        <taxon>Artemisia</taxon>
    </lineage>
</organism>
<keyword evidence="2" id="KW-1185">Reference proteome</keyword>
<protein>
    <submittedName>
        <fullName evidence="1">Uncharacterized protein</fullName>
    </submittedName>
</protein>
<accession>A0A2U1NP22</accession>
<evidence type="ECO:0000313" key="1">
    <source>
        <dbReference type="EMBL" id="PWA75259.1"/>
    </source>
</evidence>
<gene>
    <name evidence="1" type="ORF">CTI12_AA242720</name>
</gene>
<proteinExistence type="predicted"/>
<name>A0A2U1NP22_ARTAN</name>
<dbReference type="Proteomes" id="UP000245207">
    <property type="component" value="Unassembled WGS sequence"/>
</dbReference>
<sequence>MEKVDVGKGNVDVAYVDELSASELLRSVEATSSMSYVTMRKNKKSNKNVVDAEQVEKTIGSLGAELNTNATNHGINVEPIPHVSSSLHDSGVESSLKKVVGRSAMISSEVVGRSATISSEVVGRSATISSEEEESEF</sequence>
<dbReference type="EMBL" id="PKPP01002441">
    <property type="protein sequence ID" value="PWA75259.1"/>
    <property type="molecule type" value="Genomic_DNA"/>
</dbReference>
<comment type="caution">
    <text evidence="1">The sequence shown here is derived from an EMBL/GenBank/DDBJ whole genome shotgun (WGS) entry which is preliminary data.</text>
</comment>